<dbReference type="InterPro" id="IPR029060">
    <property type="entry name" value="PIN-like_dom_sf"/>
</dbReference>
<dbReference type="AlphaFoldDB" id="A0A2T2WC95"/>
<evidence type="ECO:0000313" key="2">
    <source>
        <dbReference type="EMBL" id="PSR19884.1"/>
    </source>
</evidence>
<sequence length="158" mass="17112">MTTSNRKSAPPVRIARGVSKFADLLVVDTNVMVSALLKADSVPAAVLRSVLSGDALIAYDARILLEYQDVLSRPRFGFSALLIDQLLRYLVDIGVAVAAVPLAVFLPAPDDAKFLEVCLAAGARAQLITGNIKHFPLACRQGATVLTPREWLDRWQGR</sequence>
<dbReference type="EMBL" id="PXYV01000126">
    <property type="protein sequence ID" value="PSR19884.1"/>
    <property type="molecule type" value="Genomic_DNA"/>
</dbReference>
<proteinExistence type="predicted"/>
<accession>A0A2T2WC95</accession>
<reference evidence="2 3" key="1">
    <citation type="journal article" date="2014" name="BMC Genomics">
        <title>Comparison of environmental and isolate Sulfobacillus genomes reveals diverse carbon, sulfur, nitrogen, and hydrogen metabolisms.</title>
        <authorList>
            <person name="Justice N.B."/>
            <person name="Norman A."/>
            <person name="Brown C.T."/>
            <person name="Singh A."/>
            <person name="Thomas B.C."/>
            <person name="Banfield J.F."/>
        </authorList>
    </citation>
    <scope>NUCLEOTIDE SEQUENCE [LARGE SCALE GENOMIC DNA]</scope>
    <source>
        <strain evidence="2">AMDSBA3</strain>
    </source>
</reference>
<gene>
    <name evidence="2" type="ORF">C7B45_17735</name>
</gene>
<organism evidence="2 3">
    <name type="scientific">Sulfobacillus acidophilus</name>
    <dbReference type="NCBI Taxonomy" id="53633"/>
    <lineage>
        <taxon>Bacteria</taxon>
        <taxon>Bacillati</taxon>
        <taxon>Bacillota</taxon>
        <taxon>Clostridia</taxon>
        <taxon>Eubacteriales</taxon>
        <taxon>Clostridiales Family XVII. Incertae Sedis</taxon>
        <taxon>Sulfobacillus</taxon>
    </lineage>
</organism>
<dbReference type="SUPFAM" id="SSF88723">
    <property type="entry name" value="PIN domain-like"/>
    <property type="match status" value="1"/>
</dbReference>
<feature type="domain" description="PIN" evidence="1">
    <location>
        <begin position="25"/>
        <end position="133"/>
    </location>
</feature>
<comment type="caution">
    <text evidence="2">The sequence shown here is derived from an EMBL/GenBank/DDBJ whole genome shotgun (WGS) entry which is preliminary data.</text>
</comment>
<dbReference type="Pfam" id="PF13470">
    <property type="entry name" value="PIN_3"/>
    <property type="match status" value="1"/>
</dbReference>
<dbReference type="InterPro" id="IPR002716">
    <property type="entry name" value="PIN_dom"/>
</dbReference>
<name>A0A2T2WC95_9FIRM</name>
<evidence type="ECO:0000313" key="3">
    <source>
        <dbReference type="Proteomes" id="UP000241848"/>
    </source>
</evidence>
<dbReference type="PANTHER" id="PTHR34610:SF3">
    <property type="entry name" value="SSL7007 PROTEIN"/>
    <property type="match status" value="1"/>
</dbReference>
<dbReference type="Proteomes" id="UP000241848">
    <property type="component" value="Unassembled WGS sequence"/>
</dbReference>
<dbReference type="PANTHER" id="PTHR34610">
    <property type="entry name" value="SSL7007 PROTEIN"/>
    <property type="match status" value="1"/>
</dbReference>
<dbReference type="InterPro" id="IPR002850">
    <property type="entry name" value="PIN_toxin-like"/>
</dbReference>
<evidence type="ECO:0000259" key="1">
    <source>
        <dbReference type="Pfam" id="PF13470"/>
    </source>
</evidence>
<protein>
    <submittedName>
        <fullName evidence="2">Putative toxin-antitoxin system toxin component, PIN family</fullName>
    </submittedName>
</protein>